<dbReference type="Proteomes" id="UP000182737">
    <property type="component" value="Unassembled WGS sequence"/>
</dbReference>
<evidence type="ECO:0000313" key="1">
    <source>
        <dbReference type="EMBL" id="SFI79158.1"/>
    </source>
</evidence>
<name>A0A1I3L3F9_9SPIR</name>
<accession>A0A1I3L3F9</accession>
<sequence>MRLWEWRCRCILNTTVDGYKKNGGFDKLNHRFDYSLIYRKFRIPF</sequence>
<protein>
    <submittedName>
        <fullName evidence="1">Uncharacterized protein</fullName>
    </submittedName>
</protein>
<gene>
    <name evidence="1" type="ORF">SAMN04487775_10612</name>
</gene>
<dbReference type="AlphaFoldDB" id="A0A1I3L3F9"/>
<proteinExistence type="predicted"/>
<evidence type="ECO:0000313" key="2">
    <source>
        <dbReference type="Proteomes" id="UP000182737"/>
    </source>
</evidence>
<organism evidence="1 2">
    <name type="scientific">Treponema bryantii</name>
    <dbReference type="NCBI Taxonomy" id="163"/>
    <lineage>
        <taxon>Bacteria</taxon>
        <taxon>Pseudomonadati</taxon>
        <taxon>Spirochaetota</taxon>
        <taxon>Spirochaetia</taxon>
        <taxon>Spirochaetales</taxon>
        <taxon>Treponemataceae</taxon>
        <taxon>Treponema</taxon>
    </lineage>
</organism>
<dbReference type="EMBL" id="FORI01000006">
    <property type="protein sequence ID" value="SFI79158.1"/>
    <property type="molecule type" value="Genomic_DNA"/>
</dbReference>
<reference evidence="2" key="1">
    <citation type="submission" date="2016-10" db="EMBL/GenBank/DDBJ databases">
        <authorList>
            <person name="Varghese N."/>
            <person name="Submissions S."/>
        </authorList>
    </citation>
    <scope>NUCLEOTIDE SEQUENCE [LARGE SCALE GENOMIC DNA]</scope>
    <source>
        <strain evidence="2">XBD1002</strain>
    </source>
</reference>
<keyword evidence="2" id="KW-1185">Reference proteome</keyword>